<protein>
    <submittedName>
        <fullName evidence="1">Uncharacterized protein</fullName>
    </submittedName>
</protein>
<keyword evidence="2" id="KW-1185">Reference proteome</keyword>
<name>A0ABW3FWR1_9PSEU</name>
<comment type="caution">
    <text evidence="1">The sequence shown here is derived from an EMBL/GenBank/DDBJ whole genome shotgun (WGS) entry which is preliminary data.</text>
</comment>
<evidence type="ECO:0000313" key="2">
    <source>
        <dbReference type="Proteomes" id="UP001597018"/>
    </source>
</evidence>
<proteinExistence type="predicted"/>
<sequence length="44" mass="4976">MSSSLLIIFLGMLVPVLAATPFYLAERRAERRGEVEPDEERQSP</sequence>
<accession>A0ABW3FWR1</accession>
<organism evidence="1 2">
    <name type="scientific">Saccharopolyspora rosea</name>
    <dbReference type="NCBI Taxonomy" id="524884"/>
    <lineage>
        <taxon>Bacteria</taxon>
        <taxon>Bacillati</taxon>
        <taxon>Actinomycetota</taxon>
        <taxon>Actinomycetes</taxon>
        <taxon>Pseudonocardiales</taxon>
        <taxon>Pseudonocardiaceae</taxon>
        <taxon>Saccharopolyspora</taxon>
    </lineage>
</organism>
<gene>
    <name evidence="1" type="ORF">ACFQ16_24590</name>
</gene>
<evidence type="ECO:0000313" key="1">
    <source>
        <dbReference type="EMBL" id="MFD0922936.1"/>
    </source>
</evidence>
<dbReference type="EMBL" id="JBHTIW010000026">
    <property type="protein sequence ID" value="MFD0922936.1"/>
    <property type="molecule type" value="Genomic_DNA"/>
</dbReference>
<dbReference type="RefSeq" id="WP_263251404.1">
    <property type="nucleotide sequence ID" value="NZ_BAABLT010000055.1"/>
</dbReference>
<dbReference type="Proteomes" id="UP001597018">
    <property type="component" value="Unassembled WGS sequence"/>
</dbReference>
<reference evidence="2" key="1">
    <citation type="journal article" date="2019" name="Int. J. Syst. Evol. Microbiol.">
        <title>The Global Catalogue of Microorganisms (GCM) 10K type strain sequencing project: providing services to taxonomists for standard genome sequencing and annotation.</title>
        <authorList>
            <consortium name="The Broad Institute Genomics Platform"/>
            <consortium name="The Broad Institute Genome Sequencing Center for Infectious Disease"/>
            <person name="Wu L."/>
            <person name="Ma J."/>
        </authorList>
    </citation>
    <scope>NUCLEOTIDE SEQUENCE [LARGE SCALE GENOMIC DNA]</scope>
    <source>
        <strain evidence="2">CCUG 56401</strain>
    </source>
</reference>